<keyword evidence="3" id="KW-1185">Reference proteome</keyword>
<dbReference type="InParanoid" id="A0A482X3W3"/>
<evidence type="ECO:0000313" key="2">
    <source>
        <dbReference type="EMBL" id="RZF40424.1"/>
    </source>
</evidence>
<evidence type="ECO:0000313" key="3">
    <source>
        <dbReference type="Proteomes" id="UP000291343"/>
    </source>
</evidence>
<dbReference type="EMBL" id="QKKF02018245">
    <property type="protein sequence ID" value="RZF40423.1"/>
    <property type="molecule type" value="Genomic_DNA"/>
</dbReference>
<dbReference type="Proteomes" id="UP000291343">
    <property type="component" value="Unassembled WGS sequence"/>
</dbReference>
<reference evidence="1 3" key="1">
    <citation type="journal article" date="2017" name="Gigascience">
        <title>Genome sequence of the small brown planthopper, Laodelphax striatellus.</title>
        <authorList>
            <person name="Zhu J."/>
            <person name="Jiang F."/>
            <person name="Wang X."/>
            <person name="Yang P."/>
            <person name="Bao Y."/>
            <person name="Zhao W."/>
            <person name="Wang W."/>
            <person name="Lu H."/>
            <person name="Wang Q."/>
            <person name="Cui N."/>
            <person name="Li J."/>
            <person name="Chen X."/>
            <person name="Luo L."/>
            <person name="Yu J."/>
            <person name="Kang L."/>
            <person name="Cui F."/>
        </authorList>
    </citation>
    <scope>NUCLEOTIDE SEQUENCE [LARGE SCALE GENOMIC DNA]</scope>
    <source>
        <strain evidence="1">Lst14</strain>
        <tissue evidence="1">Whole body</tissue>
    </source>
</reference>
<comment type="caution">
    <text evidence="1">The sequence shown here is derived from an EMBL/GenBank/DDBJ whole genome shotgun (WGS) entry which is preliminary data.</text>
</comment>
<gene>
    <name evidence="1" type="ORF">LSTR_LSTR011193</name>
    <name evidence="2" type="ORF">LSTR_LSTR011194</name>
</gene>
<dbReference type="EMBL" id="QKKF02018245">
    <property type="protein sequence ID" value="RZF40424.1"/>
    <property type="molecule type" value="Genomic_DNA"/>
</dbReference>
<name>A0A482X3W3_LAOST</name>
<evidence type="ECO:0000313" key="1">
    <source>
        <dbReference type="EMBL" id="RZF40423.1"/>
    </source>
</evidence>
<accession>A0A482X3W3</accession>
<organism evidence="1 3">
    <name type="scientific">Laodelphax striatellus</name>
    <name type="common">Small brown planthopper</name>
    <name type="synonym">Delphax striatella</name>
    <dbReference type="NCBI Taxonomy" id="195883"/>
    <lineage>
        <taxon>Eukaryota</taxon>
        <taxon>Metazoa</taxon>
        <taxon>Ecdysozoa</taxon>
        <taxon>Arthropoda</taxon>
        <taxon>Hexapoda</taxon>
        <taxon>Insecta</taxon>
        <taxon>Pterygota</taxon>
        <taxon>Neoptera</taxon>
        <taxon>Paraneoptera</taxon>
        <taxon>Hemiptera</taxon>
        <taxon>Auchenorrhyncha</taxon>
        <taxon>Fulgoroidea</taxon>
        <taxon>Delphacidae</taxon>
        <taxon>Criomorphinae</taxon>
        <taxon>Laodelphax</taxon>
    </lineage>
</organism>
<sequence length="66" mass="7401">MEGAMSAFHKCVGTFSHDRLLQKRAVNTKGAELNTDHVSRALGKPIQYQLQTGPLERLLLQKPGRR</sequence>
<protein>
    <submittedName>
        <fullName evidence="1">Uncharacterized protein</fullName>
    </submittedName>
</protein>
<reference evidence="1" key="2">
    <citation type="submission" date="2019-02" db="EMBL/GenBank/DDBJ databases">
        <authorList>
            <person name="Zhu J."/>
            <person name="Jiang F."/>
            <person name="Wang X."/>
            <person name="Yang P."/>
            <person name="Bao Y."/>
            <person name="Zhao W."/>
            <person name="Wang W."/>
            <person name="Lu H."/>
            <person name="Wang Q."/>
            <person name="Cui N."/>
            <person name="Li J."/>
            <person name="Chen X."/>
            <person name="Luo L."/>
            <person name="Yu J."/>
            <person name="Kang L."/>
            <person name="Cui F."/>
        </authorList>
    </citation>
    <scope>NUCLEOTIDE SEQUENCE</scope>
    <source>
        <strain evidence="1">Lst14</strain>
        <tissue evidence="1">Whole body</tissue>
    </source>
</reference>
<dbReference type="AlphaFoldDB" id="A0A482X3W3"/>
<proteinExistence type="predicted"/>